<comment type="caution">
    <text evidence="1">The sequence shown here is derived from an EMBL/GenBank/DDBJ whole genome shotgun (WGS) entry which is preliminary data.</text>
</comment>
<evidence type="ECO:0000313" key="1">
    <source>
        <dbReference type="EMBL" id="KAF2470005.1"/>
    </source>
</evidence>
<keyword evidence="2" id="KW-1185">Reference proteome</keyword>
<sequence length="150" mass="16599">MSAAVFSERSPAGRTRWSHHEWKFVNATGYRVSNTDKNGTSFTARYLLPAGTLAIWKTTYYLPEGNESTDTIRVDGPLDSLNATSGTTATSAIPSKKWKTGCGNDKVIKIRTEVTIESKGAGIPQIRGATGYDSYYRFQQILTYDLEKCD</sequence>
<proteinExistence type="predicted"/>
<reference evidence="1" key="1">
    <citation type="journal article" date="2020" name="Stud. Mycol.">
        <title>101 Dothideomycetes genomes: a test case for predicting lifestyles and emergence of pathogens.</title>
        <authorList>
            <person name="Haridas S."/>
            <person name="Albert R."/>
            <person name="Binder M."/>
            <person name="Bloem J."/>
            <person name="Labutti K."/>
            <person name="Salamov A."/>
            <person name="Andreopoulos B."/>
            <person name="Baker S."/>
            <person name="Barry K."/>
            <person name="Bills G."/>
            <person name="Bluhm B."/>
            <person name="Cannon C."/>
            <person name="Castanera R."/>
            <person name="Culley D."/>
            <person name="Daum C."/>
            <person name="Ezra D."/>
            <person name="Gonzalez J."/>
            <person name="Henrissat B."/>
            <person name="Kuo A."/>
            <person name="Liang C."/>
            <person name="Lipzen A."/>
            <person name="Lutzoni F."/>
            <person name="Magnuson J."/>
            <person name="Mondo S."/>
            <person name="Nolan M."/>
            <person name="Ohm R."/>
            <person name="Pangilinan J."/>
            <person name="Park H.-J."/>
            <person name="Ramirez L."/>
            <person name="Alfaro M."/>
            <person name="Sun H."/>
            <person name="Tritt A."/>
            <person name="Yoshinaga Y."/>
            <person name="Zwiers L.-H."/>
            <person name="Turgeon B."/>
            <person name="Goodwin S."/>
            <person name="Spatafora J."/>
            <person name="Crous P."/>
            <person name="Grigoriev I."/>
        </authorList>
    </citation>
    <scope>NUCLEOTIDE SEQUENCE</scope>
    <source>
        <strain evidence="1">ATCC 200398</strain>
    </source>
</reference>
<organism evidence="1 2">
    <name type="scientific">Lindgomyces ingoldianus</name>
    <dbReference type="NCBI Taxonomy" id="673940"/>
    <lineage>
        <taxon>Eukaryota</taxon>
        <taxon>Fungi</taxon>
        <taxon>Dikarya</taxon>
        <taxon>Ascomycota</taxon>
        <taxon>Pezizomycotina</taxon>
        <taxon>Dothideomycetes</taxon>
        <taxon>Pleosporomycetidae</taxon>
        <taxon>Pleosporales</taxon>
        <taxon>Lindgomycetaceae</taxon>
        <taxon>Lindgomyces</taxon>
    </lineage>
</organism>
<accession>A0ACB6QU05</accession>
<name>A0ACB6QU05_9PLEO</name>
<evidence type="ECO:0000313" key="2">
    <source>
        <dbReference type="Proteomes" id="UP000799755"/>
    </source>
</evidence>
<protein>
    <submittedName>
        <fullName evidence="1">Uncharacterized protein</fullName>
    </submittedName>
</protein>
<dbReference type="Proteomes" id="UP000799755">
    <property type="component" value="Unassembled WGS sequence"/>
</dbReference>
<dbReference type="EMBL" id="MU003509">
    <property type="protein sequence ID" value="KAF2470005.1"/>
    <property type="molecule type" value="Genomic_DNA"/>
</dbReference>
<gene>
    <name evidence="1" type="ORF">BDR25DRAFT_369934</name>
</gene>